<dbReference type="InterPro" id="IPR011008">
    <property type="entry name" value="Dimeric_a/b-barrel"/>
</dbReference>
<keyword evidence="5" id="KW-1185">Reference proteome</keyword>
<evidence type="ECO:0000256" key="2">
    <source>
        <dbReference type="ARBA" id="ARBA00022723"/>
    </source>
</evidence>
<keyword evidence="1" id="KW-0349">Heme</keyword>
<reference evidence="4" key="2">
    <citation type="submission" date="2021-08" db="EMBL/GenBank/DDBJ databases">
        <authorList>
            <person name="Tani A."/>
            <person name="Ola A."/>
            <person name="Ogura Y."/>
            <person name="Katsura K."/>
            <person name="Hayashi T."/>
        </authorList>
    </citation>
    <scope>NUCLEOTIDE SEQUENCE</scope>
    <source>
        <strain evidence="4">DSM 19015</strain>
    </source>
</reference>
<name>A0ABQ4RUZ1_9HYPH</name>
<evidence type="ECO:0008006" key="6">
    <source>
        <dbReference type="Google" id="ProtNLM"/>
    </source>
</evidence>
<dbReference type="InterPro" id="IPR010644">
    <property type="entry name" value="ChdC/CLD"/>
</dbReference>
<dbReference type="RefSeq" id="WP_238243566.1">
    <property type="nucleotide sequence ID" value="NZ_BPQP01000022.1"/>
</dbReference>
<keyword evidence="3" id="KW-0408">Iron</keyword>
<dbReference type="Pfam" id="PF06778">
    <property type="entry name" value="Chlor_dismutase"/>
    <property type="match status" value="1"/>
</dbReference>
<sequence length="183" mass="20461">MVDIFAFAGGRGGAWRVLGSRTVRGEGLPTVESLDMVEEPRDAAILSPAWVLRGLISNIRYATKAEGEALRAVQQGLARPQATLAALIPIRKNAAWWGLAQDERRAIFEETSHHTAIGLDYLPAIARRLHHGRDLGEPFDFLTWFEYAPEDAPAFDALVDRLRATREWDYVDREVDIRLARAA</sequence>
<reference evidence="4" key="1">
    <citation type="journal article" date="2021" name="Front. Microbiol.">
        <title>Comprehensive Comparative Genomics and Phenotyping of Methylobacterium Species.</title>
        <authorList>
            <person name="Alessa O."/>
            <person name="Ogura Y."/>
            <person name="Fujitani Y."/>
            <person name="Takami H."/>
            <person name="Hayashi T."/>
            <person name="Sahin N."/>
            <person name="Tani A."/>
        </authorList>
    </citation>
    <scope>NUCLEOTIDE SEQUENCE</scope>
    <source>
        <strain evidence="4">DSM 19015</strain>
    </source>
</reference>
<comment type="caution">
    <text evidence="4">The sequence shown here is derived from an EMBL/GenBank/DDBJ whole genome shotgun (WGS) entry which is preliminary data.</text>
</comment>
<proteinExistence type="predicted"/>
<dbReference type="Gene3D" id="3.30.70.3420">
    <property type="match status" value="1"/>
</dbReference>
<evidence type="ECO:0000256" key="1">
    <source>
        <dbReference type="ARBA" id="ARBA00022617"/>
    </source>
</evidence>
<organism evidence="4 5">
    <name type="scientific">Methylobacterium iners</name>
    <dbReference type="NCBI Taxonomy" id="418707"/>
    <lineage>
        <taxon>Bacteria</taxon>
        <taxon>Pseudomonadati</taxon>
        <taxon>Pseudomonadota</taxon>
        <taxon>Alphaproteobacteria</taxon>
        <taxon>Hyphomicrobiales</taxon>
        <taxon>Methylobacteriaceae</taxon>
        <taxon>Methylobacterium</taxon>
    </lineage>
</organism>
<keyword evidence="2" id="KW-0479">Metal-binding</keyword>
<dbReference type="Proteomes" id="UP001055125">
    <property type="component" value="Unassembled WGS sequence"/>
</dbReference>
<protein>
    <recommendedName>
        <fullName evidence="6">Chlorite dismutase</fullName>
    </recommendedName>
</protein>
<evidence type="ECO:0000313" key="5">
    <source>
        <dbReference type="Proteomes" id="UP001055125"/>
    </source>
</evidence>
<dbReference type="SUPFAM" id="SSF54909">
    <property type="entry name" value="Dimeric alpha+beta barrel"/>
    <property type="match status" value="1"/>
</dbReference>
<evidence type="ECO:0000256" key="3">
    <source>
        <dbReference type="ARBA" id="ARBA00023004"/>
    </source>
</evidence>
<dbReference type="EMBL" id="BPQP01000022">
    <property type="protein sequence ID" value="GJD94391.1"/>
    <property type="molecule type" value="Genomic_DNA"/>
</dbReference>
<accession>A0ABQ4RUZ1</accession>
<evidence type="ECO:0000313" key="4">
    <source>
        <dbReference type="EMBL" id="GJD94391.1"/>
    </source>
</evidence>
<gene>
    <name evidence="4" type="ORF">OCOJLMKI_1593</name>
</gene>